<gene>
    <name evidence="1" type="ORF">METZ01_LOCUS282378</name>
</gene>
<reference evidence="1" key="1">
    <citation type="submission" date="2018-05" db="EMBL/GenBank/DDBJ databases">
        <authorList>
            <person name="Lanie J.A."/>
            <person name="Ng W.-L."/>
            <person name="Kazmierczak K.M."/>
            <person name="Andrzejewski T.M."/>
            <person name="Davidsen T.M."/>
            <person name="Wayne K.J."/>
            <person name="Tettelin H."/>
            <person name="Glass J.I."/>
            <person name="Rusch D."/>
            <person name="Podicherti R."/>
            <person name="Tsui H.-C.T."/>
            <person name="Winkler M.E."/>
        </authorList>
    </citation>
    <scope>NUCLEOTIDE SEQUENCE</scope>
</reference>
<dbReference type="AlphaFoldDB" id="A0A382KXM3"/>
<feature type="non-terminal residue" evidence="1">
    <location>
        <position position="1"/>
    </location>
</feature>
<organism evidence="1">
    <name type="scientific">marine metagenome</name>
    <dbReference type="NCBI Taxonomy" id="408172"/>
    <lineage>
        <taxon>unclassified sequences</taxon>
        <taxon>metagenomes</taxon>
        <taxon>ecological metagenomes</taxon>
    </lineage>
</organism>
<accession>A0A382KXM3</accession>
<proteinExistence type="predicted"/>
<dbReference type="EMBL" id="UINC01083635">
    <property type="protein sequence ID" value="SVC29524.1"/>
    <property type="molecule type" value="Genomic_DNA"/>
</dbReference>
<evidence type="ECO:0000313" key="1">
    <source>
        <dbReference type="EMBL" id="SVC29524.1"/>
    </source>
</evidence>
<name>A0A382KXM3_9ZZZZ</name>
<protein>
    <submittedName>
        <fullName evidence="1">Uncharacterized protein</fullName>
    </submittedName>
</protein>
<sequence>HRVYYKSPAAMWRFYGYYGGLNVVGNLFTYGQYSDESTFELVPAWQNKLQSLAFETNLYTRASHYSYEIRDNRIRLYPPVSSPGTGAPTKIWFQFSVPKDPWTEDPTRKSGIDGINNVNTLPFANIPYQNINSMGKQWIRKYALAVSKEMLAQVRGKFTTIPIPGESVTLNAPELATQAKEEQEKLKTELKELLDKLTYDVMVENDAKTAENATRIQVQIPMGIYRG</sequence>